<dbReference type="AlphaFoldDB" id="D6TWN2"/>
<proteinExistence type="predicted"/>
<sequence length="33" mass="3662">MVWVALASRKGVDTHGIVTCTPTEYQNGPYETH</sequence>
<dbReference type="InParanoid" id="D6TWN2"/>
<comment type="caution">
    <text evidence="1">The sequence shown here is derived from an EMBL/GenBank/DDBJ whole genome shotgun (WGS) entry which is preliminary data.</text>
</comment>
<reference evidence="1 2" key="1">
    <citation type="journal article" date="2011" name="Stand. Genomic Sci.">
        <title>Non-contiguous finished genome sequence and contextual data of the filamentous soil bacterium Ktedonobacter racemifer type strain (SOSP1-21).</title>
        <authorList>
            <person name="Chang Y.J."/>
            <person name="Land M."/>
            <person name="Hauser L."/>
            <person name="Chertkov O."/>
            <person name="Del Rio T.G."/>
            <person name="Nolan M."/>
            <person name="Copeland A."/>
            <person name="Tice H."/>
            <person name="Cheng J.F."/>
            <person name="Lucas S."/>
            <person name="Han C."/>
            <person name="Goodwin L."/>
            <person name="Pitluck S."/>
            <person name="Ivanova N."/>
            <person name="Ovchinikova G."/>
            <person name="Pati A."/>
            <person name="Chen A."/>
            <person name="Palaniappan K."/>
            <person name="Mavromatis K."/>
            <person name="Liolios K."/>
            <person name="Brettin T."/>
            <person name="Fiebig A."/>
            <person name="Rohde M."/>
            <person name="Abt B."/>
            <person name="Goker M."/>
            <person name="Detter J.C."/>
            <person name="Woyke T."/>
            <person name="Bristow J."/>
            <person name="Eisen J.A."/>
            <person name="Markowitz V."/>
            <person name="Hugenholtz P."/>
            <person name="Kyrpides N.C."/>
            <person name="Klenk H.P."/>
            <person name="Lapidus A."/>
        </authorList>
    </citation>
    <scope>NUCLEOTIDE SEQUENCE [LARGE SCALE GENOMIC DNA]</scope>
    <source>
        <strain evidence="2">DSM 44963</strain>
    </source>
</reference>
<protein>
    <submittedName>
        <fullName evidence="1">Uncharacterized protein</fullName>
    </submittedName>
</protein>
<dbReference type="Proteomes" id="UP000004508">
    <property type="component" value="Unassembled WGS sequence"/>
</dbReference>
<keyword evidence="2" id="KW-1185">Reference proteome</keyword>
<accession>D6TWN2</accession>
<dbReference type="EMBL" id="ADVG01000003">
    <property type="protein sequence ID" value="EFH84615.1"/>
    <property type="molecule type" value="Genomic_DNA"/>
</dbReference>
<evidence type="ECO:0000313" key="1">
    <source>
        <dbReference type="EMBL" id="EFH84615.1"/>
    </source>
</evidence>
<gene>
    <name evidence="1" type="ORF">Krac_5701</name>
</gene>
<dbReference type="STRING" id="485913.Krac_5701"/>
<name>D6TWN2_KTERA</name>
<organism evidence="1 2">
    <name type="scientific">Ktedonobacter racemifer DSM 44963</name>
    <dbReference type="NCBI Taxonomy" id="485913"/>
    <lineage>
        <taxon>Bacteria</taxon>
        <taxon>Bacillati</taxon>
        <taxon>Chloroflexota</taxon>
        <taxon>Ktedonobacteria</taxon>
        <taxon>Ktedonobacterales</taxon>
        <taxon>Ktedonobacteraceae</taxon>
        <taxon>Ktedonobacter</taxon>
    </lineage>
</organism>
<evidence type="ECO:0000313" key="2">
    <source>
        <dbReference type="Proteomes" id="UP000004508"/>
    </source>
</evidence>